<name>Q73WA1_MYCPA</name>
<keyword evidence="3" id="KW-1185">Reference proteome</keyword>
<evidence type="ECO:0000256" key="1">
    <source>
        <dbReference type="SAM" id="MobiDB-lite"/>
    </source>
</evidence>
<protein>
    <recommendedName>
        <fullName evidence="4">Helix-turn-helix domain-containing protein</fullName>
    </recommendedName>
</protein>
<dbReference type="EMBL" id="AE016958">
    <property type="protein sequence ID" value="AAS05076.1"/>
    <property type="molecule type" value="Genomic_DNA"/>
</dbReference>
<organism evidence="2 3">
    <name type="scientific">Mycolicibacterium paratuberculosis (strain ATCC BAA-968 / K-10)</name>
    <name type="common">Mycobacterium paratuberculosis</name>
    <dbReference type="NCBI Taxonomy" id="262316"/>
    <lineage>
        <taxon>Bacteria</taxon>
        <taxon>Bacillati</taxon>
        <taxon>Actinomycetota</taxon>
        <taxon>Actinomycetes</taxon>
        <taxon>Mycobacteriales</taxon>
        <taxon>Mycobacteriaceae</taxon>
        <taxon>Mycobacterium</taxon>
        <taxon>Mycobacterium avium complex (MAC)</taxon>
    </lineage>
</organism>
<reference evidence="2 3" key="1">
    <citation type="journal article" date="2005" name="Proc. Natl. Acad. Sci. U.S.A.">
        <title>The complete genome sequence of Mycobacterium avium subspecies paratuberculosis.</title>
        <authorList>
            <person name="Li L."/>
            <person name="Bannantine J.P."/>
            <person name="Zhang Q."/>
            <person name="Amonsin A."/>
            <person name="May B.J."/>
            <person name="Alt D."/>
            <person name="Banerji N."/>
            <person name="Kanjilal S."/>
            <person name="Kapur V."/>
        </authorList>
    </citation>
    <scope>NUCLEOTIDE SEQUENCE [LARGE SCALE GENOMIC DNA]</scope>
    <source>
        <strain evidence="3">ATCC BAA-968 / K-10</strain>
    </source>
</reference>
<evidence type="ECO:0000313" key="3">
    <source>
        <dbReference type="Proteomes" id="UP000000580"/>
    </source>
</evidence>
<dbReference type="AlphaFoldDB" id="Q73WA1"/>
<dbReference type="RefSeq" id="WP_003875307.1">
    <property type="nucleotide sequence ID" value="NC_002944.2"/>
</dbReference>
<sequence length="172" mass="19137">MTKTDWVITFTFDVDPPIETMDEWESRLDGFDASVARIPDRGVDLTVYAPGDLSMFDALNKTINEVAHVVQSGPPIGLEVVTEREHTRRAEAPSMPELMSAAEIADELGVRRQRVHQLRATSAFPAPLAELRGGAVWDAAAVRKFAQDWQRKPGRPRNSAVDSQQRDYALGH</sequence>
<feature type="region of interest" description="Disordered" evidence="1">
    <location>
        <begin position="148"/>
        <end position="172"/>
    </location>
</feature>
<evidence type="ECO:0008006" key="4">
    <source>
        <dbReference type="Google" id="ProtNLM"/>
    </source>
</evidence>
<dbReference type="KEGG" id="mpa:MAP_2759"/>
<dbReference type="eggNOG" id="ENOG5033GDY">
    <property type="taxonomic scope" value="Bacteria"/>
</dbReference>
<dbReference type="STRING" id="262316.MAP_2759"/>
<dbReference type="HOGENOM" id="CLU_111997_0_0_11"/>
<accession>Q73WA1</accession>
<evidence type="ECO:0000313" key="2">
    <source>
        <dbReference type="EMBL" id="AAS05076.1"/>
    </source>
</evidence>
<gene>
    <name evidence="2" type="ordered locus">MAP_2759</name>
</gene>
<proteinExistence type="predicted"/>
<dbReference type="Proteomes" id="UP000000580">
    <property type="component" value="Chromosome"/>
</dbReference>